<gene>
    <name evidence="2" type="ORF">EVA_10496</name>
</gene>
<dbReference type="EMBL" id="AMCI01002975">
    <property type="protein sequence ID" value="EJX01404.1"/>
    <property type="molecule type" value="Genomic_DNA"/>
</dbReference>
<reference evidence="2" key="1">
    <citation type="journal article" date="2012" name="PLoS ONE">
        <title>Gene sets for utilization of primary and secondary nutrition supplies in the distal gut of endangered iberian lynx.</title>
        <authorList>
            <person name="Alcaide M."/>
            <person name="Messina E."/>
            <person name="Richter M."/>
            <person name="Bargiela R."/>
            <person name="Peplies J."/>
            <person name="Huws S.A."/>
            <person name="Newbold C.J."/>
            <person name="Golyshin P.N."/>
            <person name="Simon M.A."/>
            <person name="Lopez G."/>
            <person name="Yakimov M.M."/>
            <person name="Ferrer M."/>
        </authorList>
    </citation>
    <scope>NUCLEOTIDE SEQUENCE</scope>
</reference>
<accession>J9G3H9</accession>
<evidence type="ECO:0000256" key="1">
    <source>
        <dbReference type="SAM" id="MobiDB-lite"/>
    </source>
</evidence>
<proteinExistence type="predicted"/>
<organism evidence="2">
    <name type="scientific">gut metagenome</name>
    <dbReference type="NCBI Taxonomy" id="749906"/>
    <lineage>
        <taxon>unclassified sequences</taxon>
        <taxon>metagenomes</taxon>
        <taxon>organismal metagenomes</taxon>
    </lineage>
</organism>
<comment type="caution">
    <text evidence="2">The sequence shown here is derived from an EMBL/GenBank/DDBJ whole genome shotgun (WGS) entry which is preliminary data.</text>
</comment>
<protein>
    <submittedName>
        <fullName evidence="2">Uncharacterized protein</fullName>
    </submittedName>
</protein>
<dbReference type="AlphaFoldDB" id="J9G3H9"/>
<evidence type="ECO:0000313" key="2">
    <source>
        <dbReference type="EMBL" id="EJX01404.1"/>
    </source>
</evidence>
<feature type="region of interest" description="Disordered" evidence="1">
    <location>
        <begin position="1"/>
        <end position="40"/>
    </location>
</feature>
<name>J9G3H9_9ZZZZ</name>
<sequence length="40" mass="4629">MNDTRRSHLTFIKTEDTRQYKYPQGDNKKVDGNAKVATNS</sequence>